<proteinExistence type="predicted"/>
<evidence type="ECO:0000313" key="2">
    <source>
        <dbReference type="Proteomes" id="UP001331561"/>
    </source>
</evidence>
<organism evidence="1 2">
    <name type="scientific">Uliginosibacterium silvisoli</name>
    <dbReference type="NCBI Taxonomy" id="3114758"/>
    <lineage>
        <taxon>Bacteria</taxon>
        <taxon>Pseudomonadati</taxon>
        <taxon>Pseudomonadota</taxon>
        <taxon>Betaproteobacteria</taxon>
        <taxon>Rhodocyclales</taxon>
        <taxon>Zoogloeaceae</taxon>
        <taxon>Uliginosibacterium</taxon>
    </lineage>
</organism>
<comment type="caution">
    <text evidence="1">The sequence shown here is derived from an EMBL/GenBank/DDBJ whole genome shotgun (WGS) entry which is preliminary data.</text>
</comment>
<gene>
    <name evidence="1" type="ORF">VVD49_20305</name>
</gene>
<accession>A0ABU6K996</accession>
<reference evidence="1 2" key="1">
    <citation type="submission" date="2024-01" db="EMBL/GenBank/DDBJ databases">
        <title>Uliginosibacterium soil sp. nov.</title>
        <authorList>
            <person name="Lv Y."/>
        </authorList>
    </citation>
    <scope>NUCLEOTIDE SEQUENCE [LARGE SCALE GENOMIC DNA]</scope>
    <source>
        <strain evidence="1 2">H3</strain>
    </source>
</reference>
<keyword evidence="2" id="KW-1185">Reference proteome</keyword>
<dbReference type="EMBL" id="JAYXHS010000004">
    <property type="protein sequence ID" value="MEC5388087.1"/>
    <property type="molecule type" value="Genomic_DNA"/>
</dbReference>
<dbReference type="RefSeq" id="WP_327601056.1">
    <property type="nucleotide sequence ID" value="NZ_JAYXHS010000004.1"/>
</dbReference>
<dbReference type="Proteomes" id="UP001331561">
    <property type="component" value="Unassembled WGS sequence"/>
</dbReference>
<evidence type="ECO:0000313" key="1">
    <source>
        <dbReference type="EMBL" id="MEC5388087.1"/>
    </source>
</evidence>
<name>A0ABU6K996_9RHOO</name>
<sequence>MFERRQRATESLNFTQLQRRLKADEALPQLPGLAAQLMACNTEMKRQRVENIEPTDEMNIWVDADDDLDD</sequence>
<protein>
    <submittedName>
        <fullName evidence="1">Uncharacterized protein</fullName>
    </submittedName>
</protein>